<evidence type="ECO:0008006" key="3">
    <source>
        <dbReference type="Google" id="ProtNLM"/>
    </source>
</evidence>
<evidence type="ECO:0000313" key="2">
    <source>
        <dbReference type="Proteomes" id="UP001634747"/>
    </source>
</evidence>
<organism evidence="1 2">
    <name type="scientific">Terriglobus aquaticus</name>
    <dbReference type="NCBI Taxonomy" id="940139"/>
    <lineage>
        <taxon>Bacteria</taxon>
        <taxon>Pseudomonadati</taxon>
        <taxon>Acidobacteriota</taxon>
        <taxon>Terriglobia</taxon>
        <taxon>Terriglobales</taxon>
        <taxon>Acidobacteriaceae</taxon>
        <taxon>Terriglobus</taxon>
    </lineage>
</organism>
<dbReference type="RefSeq" id="WP_344686933.1">
    <property type="nucleotide sequence ID" value="NZ_BAABBH010000001.1"/>
</dbReference>
<proteinExistence type="predicted"/>
<accession>A0ABW9KMW0</accession>
<sequence length="369" mass="42044">MPFVQYERRSAPQEMAFEHLVGHEEVLAARPALSALAEASGQRDSVEDLSYFLEKPGLMRRTPHLVLMRDTSRQRGSSTPVGALLIHEFRPFGVPSRVFASNDRSGRGVLLGAPQQRLRFALRASDLLFRKGAKMVLLTVQSESSPSMSGWGRSVPGVRWAVRNRQQPSHLDLSDTYEGTLARLGQKTRANLRYYRRRAESELRCRFLPDLNIKAEDLADFNRDSSFPLPERVLRWRLAVQSKLRSPYLMGLQDGDGRWLSVIAGRRYGDSTEILWQLNRSGLQRHSIVTAMRSFHLEHEIARGTKRFYVEGGTNHSMQHSFESAAATDIIMIRNRLQEGMRGFAKRYVPPDNILADMLNDPTNEWHSS</sequence>
<name>A0ABW9KMW0_9BACT</name>
<comment type="caution">
    <text evidence="1">The sequence shown here is derived from an EMBL/GenBank/DDBJ whole genome shotgun (WGS) entry which is preliminary data.</text>
</comment>
<evidence type="ECO:0000313" key="1">
    <source>
        <dbReference type="EMBL" id="MFN2977131.1"/>
    </source>
</evidence>
<reference evidence="1 2" key="1">
    <citation type="submission" date="2024-12" db="EMBL/GenBank/DDBJ databases">
        <authorList>
            <person name="Lee Y."/>
        </authorList>
    </citation>
    <scope>NUCLEOTIDE SEQUENCE [LARGE SCALE GENOMIC DNA]</scope>
    <source>
        <strain evidence="1 2">03SUJ4</strain>
    </source>
</reference>
<keyword evidence="2" id="KW-1185">Reference proteome</keyword>
<gene>
    <name evidence="1" type="ORF">ACK2TP_15265</name>
</gene>
<dbReference type="EMBL" id="JBJYXY010000001">
    <property type="protein sequence ID" value="MFN2977131.1"/>
    <property type="molecule type" value="Genomic_DNA"/>
</dbReference>
<protein>
    <recommendedName>
        <fullName evidence="3">Acetyltransferase (GNAT) domain-containing protein</fullName>
    </recommendedName>
</protein>
<dbReference type="Proteomes" id="UP001634747">
    <property type="component" value="Unassembled WGS sequence"/>
</dbReference>